<evidence type="ECO:0000313" key="2">
    <source>
        <dbReference type="EMBL" id="GLS67634.1"/>
    </source>
</evidence>
<evidence type="ECO:0000313" key="3">
    <source>
        <dbReference type="Proteomes" id="UP000321960"/>
    </source>
</evidence>
<dbReference type="Proteomes" id="UP001156856">
    <property type="component" value="Unassembled WGS sequence"/>
</dbReference>
<dbReference type="Proteomes" id="UP000321960">
    <property type="component" value="Unassembled WGS sequence"/>
</dbReference>
<reference evidence="2" key="1">
    <citation type="journal article" date="2014" name="Int. J. Syst. Evol. Microbiol.">
        <title>Complete genome of a new Firmicutes species belonging to the dominant human colonic microbiota ('Ruminococcus bicirculans') reveals two chromosomes and a selective capacity to utilize plant glucans.</title>
        <authorList>
            <consortium name="NISC Comparative Sequencing Program"/>
            <person name="Wegmann U."/>
            <person name="Louis P."/>
            <person name="Goesmann A."/>
            <person name="Henrissat B."/>
            <person name="Duncan S.H."/>
            <person name="Flint H.J."/>
        </authorList>
    </citation>
    <scope>NUCLEOTIDE SEQUENCE</scope>
    <source>
        <strain evidence="2">NBRC 107715</strain>
    </source>
</reference>
<dbReference type="RefSeq" id="WP_147028693.1">
    <property type="nucleotide sequence ID" value="NZ_BJZU01000141.1"/>
</dbReference>
<reference evidence="2" key="4">
    <citation type="submission" date="2023-01" db="EMBL/GenBank/DDBJ databases">
        <title>Draft genome sequence of Methylobacterium oxalidis strain NBRC 107715.</title>
        <authorList>
            <person name="Sun Q."/>
            <person name="Mori K."/>
        </authorList>
    </citation>
    <scope>NUCLEOTIDE SEQUENCE</scope>
    <source>
        <strain evidence="2">NBRC 107715</strain>
    </source>
</reference>
<name>A0A512JBA4_9HYPH</name>
<evidence type="ECO:0000313" key="1">
    <source>
        <dbReference type="EMBL" id="GEP07216.1"/>
    </source>
</evidence>
<keyword evidence="4" id="KW-1185">Reference proteome</keyword>
<accession>A0A512JBA4</accession>
<dbReference type="EMBL" id="BJZU01000141">
    <property type="protein sequence ID" value="GEP07216.1"/>
    <property type="molecule type" value="Genomic_DNA"/>
</dbReference>
<organism evidence="1 3">
    <name type="scientific">Methylobacterium oxalidis</name>
    <dbReference type="NCBI Taxonomy" id="944322"/>
    <lineage>
        <taxon>Bacteria</taxon>
        <taxon>Pseudomonadati</taxon>
        <taxon>Pseudomonadota</taxon>
        <taxon>Alphaproteobacteria</taxon>
        <taxon>Hyphomicrobiales</taxon>
        <taxon>Methylobacteriaceae</taxon>
        <taxon>Methylobacterium</taxon>
    </lineage>
</organism>
<evidence type="ECO:0000313" key="4">
    <source>
        <dbReference type="Proteomes" id="UP001156856"/>
    </source>
</evidence>
<dbReference type="OrthoDB" id="9806994at2"/>
<gene>
    <name evidence="2" type="ORF">GCM10007888_60180</name>
    <name evidence="1" type="ORF">MOX02_52540</name>
</gene>
<comment type="caution">
    <text evidence="1">The sequence shown here is derived from an EMBL/GenBank/DDBJ whole genome shotgun (WGS) entry which is preliminary data.</text>
</comment>
<reference evidence="1 3" key="3">
    <citation type="submission" date="2019-07" db="EMBL/GenBank/DDBJ databases">
        <title>Whole genome shotgun sequence of Methylobacterium oxalidis NBRC 107715.</title>
        <authorList>
            <person name="Hosoyama A."/>
            <person name="Uohara A."/>
            <person name="Ohji S."/>
            <person name="Ichikawa N."/>
        </authorList>
    </citation>
    <scope>NUCLEOTIDE SEQUENCE [LARGE SCALE GENOMIC DNA]</scope>
    <source>
        <strain evidence="1 3">NBRC 107715</strain>
    </source>
</reference>
<dbReference type="EMBL" id="BSPK01000114">
    <property type="protein sequence ID" value="GLS67634.1"/>
    <property type="molecule type" value="Genomic_DNA"/>
</dbReference>
<sequence length="72" mass="8096">MALASAQANTAMLGFITIKQFAAMANLSVRQVWRLNAAGRTPQRVKHGHWMKYRRSEAEASLAQRQARSRTP</sequence>
<protein>
    <recommendedName>
        <fullName evidence="5">Helix-turn-helix domain-containing protein</fullName>
    </recommendedName>
</protein>
<dbReference type="AlphaFoldDB" id="A0A512JBA4"/>
<evidence type="ECO:0008006" key="5">
    <source>
        <dbReference type="Google" id="ProtNLM"/>
    </source>
</evidence>
<reference evidence="4" key="2">
    <citation type="journal article" date="2019" name="Int. J. Syst. Evol. Microbiol.">
        <title>The Global Catalogue of Microorganisms (GCM) 10K type strain sequencing project: providing services to taxonomists for standard genome sequencing and annotation.</title>
        <authorList>
            <consortium name="The Broad Institute Genomics Platform"/>
            <consortium name="The Broad Institute Genome Sequencing Center for Infectious Disease"/>
            <person name="Wu L."/>
            <person name="Ma J."/>
        </authorList>
    </citation>
    <scope>NUCLEOTIDE SEQUENCE [LARGE SCALE GENOMIC DNA]</scope>
    <source>
        <strain evidence="4">NBRC 107715</strain>
    </source>
</reference>
<proteinExistence type="predicted"/>